<evidence type="ECO:0000256" key="6">
    <source>
        <dbReference type="ARBA" id="ARBA00023054"/>
    </source>
</evidence>
<keyword evidence="4 10" id="KW-0547">Nucleotide-binding</keyword>
<organism evidence="15 16">
    <name type="scientific">Gryllus longicercus</name>
    <dbReference type="NCBI Taxonomy" id="2509291"/>
    <lineage>
        <taxon>Eukaryota</taxon>
        <taxon>Metazoa</taxon>
        <taxon>Ecdysozoa</taxon>
        <taxon>Arthropoda</taxon>
        <taxon>Hexapoda</taxon>
        <taxon>Insecta</taxon>
        <taxon>Pterygota</taxon>
        <taxon>Neoptera</taxon>
        <taxon>Polyneoptera</taxon>
        <taxon>Orthoptera</taxon>
        <taxon>Ensifera</taxon>
        <taxon>Gryllidea</taxon>
        <taxon>Grylloidea</taxon>
        <taxon>Gryllidae</taxon>
        <taxon>Gryllinae</taxon>
        <taxon>Gryllus</taxon>
    </lineage>
</organism>
<feature type="coiled-coil region" evidence="12">
    <location>
        <begin position="363"/>
        <end position="448"/>
    </location>
</feature>
<dbReference type="InterPro" id="IPR001752">
    <property type="entry name" value="Kinesin_motor_dom"/>
</dbReference>
<dbReference type="InterPro" id="IPR027640">
    <property type="entry name" value="Kinesin-like_fam"/>
</dbReference>
<keyword evidence="6 12" id="KW-0175">Coiled coil</keyword>
<evidence type="ECO:0000313" key="16">
    <source>
        <dbReference type="Proteomes" id="UP001378592"/>
    </source>
</evidence>
<evidence type="ECO:0000256" key="8">
    <source>
        <dbReference type="ARBA" id="ARBA00023212"/>
    </source>
</evidence>
<feature type="binding site" evidence="10">
    <location>
        <begin position="90"/>
        <end position="97"/>
    </location>
    <ligand>
        <name>ATP</name>
        <dbReference type="ChEBI" id="CHEBI:30616"/>
    </ligand>
</feature>
<dbReference type="SMART" id="SM00129">
    <property type="entry name" value="KISc"/>
    <property type="match status" value="1"/>
</dbReference>
<dbReference type="Proteomes" id="UP001378592">
    <property type="component" value="Unassembled WGS sequence"/>
</dbReference>
<evidence type="ECO:0000256" key="12">
    <source>
        <dbReference type="SAM" id="Coils"/>
    </source>
</evidence>
<evidence type="ECO:0000313" key="15">
    <source>
        <dbReference type="EMBL" id="KAK7864907.1"/>
    </source>
</evidence>
<feature type="region of interest" description="Disordered" evidence="13">
    <location>
        <begin position="668"/>
        <end position="709"/>
    </location>
</feature>
<keyword evidence="2" id="KW-0963">Cytoplasm</keyword>
<protein>
    <recommendedName>
        <fullName evidence="11">Kinesin-like protein</fullName>
    </recommendedName>
</protein>
<evidence type="ECO:0000256" key="5">
    <source>
        <dbReference type="ARBA" id="ARBA00022840"/>
    </source>
</evidence>
<dbReference type="PANTHER" id="PTHR47969:SF21">
    <property type="entry name" value="KINESIN-LIKE PROTEIN"/>
    <property type="match status" value="1"/>
</dbReference>
<comment type="similarity">
    <text evidence="10 11">Belongs to the TRAFAC class myosin-kinesin ATPase superfamily. Kinesin family.</text>
</comment>
<dbReference type="GO" id="GO:0005524">
    <property type="term" value="F:ATP binding"/>
    <property type="evidence" value="ECO:0007669"/>
    <property type="project" value="UniProtKB-UniRule"/>
</dbReference>
<comment type="subcellular location">
    <subcellularLocation>
        <location evidence="1">Cytoplasm</location>
        <location evidence="1">Cytoskeleton</location>
    </subcellularLocation>
</comment>
<keyword evidence="8" id="KW-0206">Cytoskeleton</keyword>
<dbReference type="GO" id="GO:0003777">
    <property type="term" value="F:microtubule motor activity"/>
    <property type="evidence" value="ECO:0007669"/>
    <property type="project" value="InterPro"/>
</dbReference>
<evidence type="ECO:0000256" key="1">
    <source>
        <dbReference type="ARBA" id="ARBA00004245"/>
    </source>
</evidence>
<comment type="caution">
    <text evidence="15">The sequence shown here is derived from an EMBL/GenBank/DDBJ whole genome shotgun (WGS) entry which is preliminary data.</text>
</comment>
<evidence type="ECO:0000256" key="4">
    <source>
        <dbReference type="ARBA" id="ARBA00022741"/>
    </source>
</evidence>
<evidence type="ECO:0000256" key="9">
    <source>
        <dbReference type="ARBA" id="ARBA00060187"/>
    </source>
</evidence>
<dbReference type="Pfam" id="PF00225">
    <property type="entry name" value="Kinesin"/>
    <property type="match status" value="1"/>
</dbReference>
<dbReference type="AlphaFoldDB" id="A0AAN9VLT2"/>
<sequence>MAESVKVIVRCRPMNRREKDLCSRSVVYMDHDHCTCSIVNPADHAAPPKTFTFDGVYDTDSTTEQIYNDISYPLVESVLEGYNGTVFAYGQTGCGKSFTMQGVVDPAAQRGIIPRAFEHIFEAVSVAESTKYLVLASYLEIYNEEIRDLLGNDVKKRLDLKEHAEKGIYVQDLSLHPVHNVSECEELMERGWRNRSTGATLMNSDSSRSHSIFSINLEMMPACALEEGGCSRGSGPAGAKGAHIRRGKLNLVDLAGSERQAKTGATGERLKEATKINLSLSALGNVISALVDGKAKHIPYRDSKLTRLLQDSLGGNTKTLMVACLSPADNNYDETLSTLRYANRAKNIQNKPRINEDPKDTMLREYQEEIRKLKEMLEGNQTNGHSLDVAPESFLEEEREKVRREYEEKMQKMREEYEAEQNHKYQLQEDMNKLKQHYEVQLANINQQAKLSPSATAGHGKSPAFVVTSPGGTTPSELVDEALKSDKAALTPAQQEVLLRLQKLQKSMVGGERANDKEAKERRLRKKRASERRLQALAKVLSKVDDEEGVMLQVYDDIEQKLRHTTDVLRKYKTKLNASEREIKDLQGEFEKERTHYLETIRTIDRQRILYQQIVDKIVPTLRKECNYSNLERIKSEAKWNDNTQQWNIPDLVITHVKLPPAGVQPGSFSLLPSSASPSQLHSNRSSGSSDKSSKSSSPPHYRLSSPEFLEDGDRSIIQRLQKSEEEDIAGNYFKPKRAAELLNRAKEDASRAFNTWRDYTNQHKGNSTNGLNNILNSSLSHNGLHSSLNALNLNSSTKSNGFLNNSWGSSSTTNGVHEGSRGNGWIGNGIDVSPDLNVRRPIRLQALPVLDKKYNTKRKSGKTELNTMDII</sequence>
<dbReference type="InterPro" id="IPR019821">
    <property type="entry name" value="Kinesin_motor_CS"/>
</dbReference>
<evidence type="ECO:0000259" key="14">
    <source>
        <dbReference type="PROSITE" id="PS50067"/>
    </source>
</evidence>
<feature type="domain" description="Kinesin motor" evidence="14">
    <location>
        <begin position="4"/>
        <end position="348"/>
    </location>
</feature>
<gene>
    <name evidence="15" type="ORF">R5R35_001991</name>
</gene>
<dbReference type="GO" id="GO:0008017">
    <property type="term" value="F:microtubule binding"/>
    <property type="evidence" value="ECO:0007669"/>
    <property type="project" value="InterPro"/>
</dbReference>
<comment type="function">
    <text evidence="9">Plus-end directed microtubule motor that may be used for anterograde axonal transport and could conceivably move cargos in fly neurons different than those moved by kinesin heavy chain or other plus-end directed motors.</text>
</comment>
<dbReference type="SUPFAM" id="SSF52540">
    <property type="entry name" value="P-loop containing nucleoside triphosphate hydrolases"/>
    <property type="match status" value="1"/>
</dbReference>
<dbReference type="EMBL" id="JAZDUA010000191">
    <property type="protein sequence ID" value="KAK7864907.1"/>
    <property type="molecule type" value="Genomic_DNA"/>
</dbReference>
<accession>A0AAN9VLT2</accession>
<dbReference type="GO" id="GO:0005874">
    <property type="term" value="C:microtubule"/>
    <property type="evidence" value="ECO:0007669"/>
    <property type="project" value="UniProtKB-KW"/>
</dbReference>
<proteinExistence type="inferred from homology"/>
<evidence type="ECO:0000256" key="10">
    <source>
        <dbReference type="PROSITE-ProRule" id="PRU00283"/>
    </source>
</evidence>
<dbReference type="InterPro" id="IPR027417">
    <property type="entry name" value="P-loop_NTPase"/>
</dbReference>
<evidence type="ECO:0000256" key="2">
    <source>
        <dbReference type="ARBA" id="ARBA00022490"/>
    </source>
</evidence>
<keyword evidence="3 11" id="KW-0493">Microtubule</keyword>
<keyword evidence="7 10" id="KW-0505">Motor protein</keyword>
<dbReference type="PRINTS" id="PR00380">
    <property type="entry name" value="KINESINHEAVY"/>
</dbReference>
<keyword evidence="5 10" id="KW-0067">ATP-binding</keyword>
<name>A0AAN9VLT2_9ORTH</name>
<reference evidence="15 16" key="1">
    <citation type="submission" date="2024-03" db="EMBL/GenBank/DDBJ databases">
        <title>The genome assembly and annotation of the cricket Gryllus longicercus Weissman &amp; Gray.</title>
        <authorList>
            <person name="Szrajer S."/>
            <person name="Gray D."/>
            <person name="Ylla G."/>
        </authorList>
    </citation>
    <scope>NUCLEOTIDE SEQUENCE [LARGE SCALE GENOMIC DNA]</scope>
    <source>
        <strain evidence="15">DAG 2021-001</strain>
        <tissue evidence="15">Whole body minus gut</tissue>
    </source>
</reference>
<keyword evidence="16" id="KW-1185">Reference proteome</keyword>
<dbReference type="InterPro" id="IPR036961">
    <property type="entry name" value="Kinesin_motor_dom_sf"/>
</dbReference>
<evidence type="ECO:0000256" key="13">
    <source>
        <dbReference type="SAM" id="MobiDB-lite"/>
    </source>
</evidence>
<feature type="coiled-coil region" evidence="12">
    <location>
        <begin position="569"/>
        <end position="596"/>
    </location>
</feature>
<evidence type="ECO:0000256" key="3">
    <source>
        <dbReference type="ARBA" id="ARBA00022701"/>
    </source>
</evidence>
<dbReference type="FunFam" id="3.40.850.10:FF:000029">
    <property type="entry name" value="Kinesin-like protein KIF17"/>
    <property type="match status" value="1"/>
</dbReference>
<dbReference type="PROSITE" id="PS50067">
    <property type="entry name" value="KINESIN_MOTOR_2"/>
    <property type="match status" value="1"/>
</dbReference>
<dbReference type="Gene3D" id="3.40.850.10">
    <property type="entry name" value="Kinesin motor domain"/>
    <property type="match status" value="1"/>
</dbReference>
<evidence type="ECO:0000256" key="7">
    <source>
        <dbReference type="ARBA" id="ARBA00023175"/>
    </source>
</evidence>
<dbReference type="PROSITE" id="PS00411">
    <property type="entry name" value="KINESIN_MOTOR_1"/>
    <property type="match status" value="1"/>
</dbReference>
<evidence type="ECO:0000256" key="11">
    <source>
        <dbReference type="RuleBase" id="RU000394"/>
    </source>
</evidence>
<dbReference type="PANTHER" id="PTHR47969">
    <property type="entry name" value="CHROMOSOME-ASSOCIATED KINESIN KIF4A-RELATED"/>
    <property type="match status" value="1"/>
</dbReference>
<dbReference type="GO" id="GO:0007018">
    <property type="term" value="P:microtubule-based movement"/>
    <property type="evidence" value="ECO:0007669"/>
    <property type="project" value="InterPro"/>
</dbReference>
<feature type="compositionally biased region" description="Low complexity" evidence="13">
    <location>
        <begin position="668"/>
        <end position="706"/>
    </location>
</feature>